<feature type="compositionally biased region" description="Polar residues" evidence="1">
    <location>
        <begin position="148"/>
        <end position="161"/>
    </location>
</feature>
<dbReference type="FunCoup" id="A0A2G5EKE2">
    <property type="interactions" value="373"/>
</dbReference>
<dbReference type="InterPro" id="IPR001005">
    <property type="entry name" value="SANT/Myb"/>
</dbReference>
<dbReference type="Proteomes" id="UP000230069">
    <property type="component" value="Unassembled WGS sequence"/>
</dbReference>
<dbReference type="OrthoDB" id="608866at2759"/>
<feature type="region of interest" description="Disordered" evidence="1">
    <location>
        <begin position="438"/>
        <end position="466"/>
    </location>
</feature>
<keyword evidence="5" id="KW-1185">Reference proteome</keyword>
<evidence type="ECO:0000313" key="4">
    <source>
        <dbReference type="EMBL" id="PIA56190.1"/>
    </source>
</evidence>
<accession>A0A2G5EKE2</accession>
<feature type="compositionally biased region" description="Low complexity" evidence="1">
    <location>
        <begin position="438"/>
        <end position="459"/>
    </location>
</feature>
<feature type="region of interest" description="Disordered" evidence="1">
    <location>
        <begin position="492"/>
        <end position="539"/>
    </location>
</feature>
<dbReference type="InterPro" id="IPR017930">
    <property type="entry name" value="Myb_dom"/>
</dbReference>
<dbReference type="PANTHER" id="PTHR47206">
    <property type="entry name" value="HOMEODOMAIN-LIKE SUPERFAMILY PROTEIN"/>
    <property type="match status" value="1"/>
</dbReference>
<dbReference type="AlphaFoldDB" id="A0A2G5EKE2"/>
<reference evidence="4 5" key="1">
    <citation type="submission" date="2017-09" db="EMBL/GenBank/DDBJ databases">
        <title>WGS assembly of Aquilegia coerulea Goldsmith.</title>
        <authorList>
            <person name="Hodges S."/>
            <person name="Kramer E."/>
            <person name="Nordborg M."/>
            <person name="Tomkins J."/>
            <person name="Borevitz J."/>
            <person name="Derieg N."/>
            <person name="Yan J."/>
            <person name="Mihaltcheva S."/>
            <person name="Hayes R.D."/>
            <person name="Rokhsar D."/>
        </authorList>
    </citation>
    <scope>NUCLEOTIDE SEQUENCE [LARGE SCALE GENOMIC DNA]</scope>
    <source>
        <strain evidence="5">cv. Goldsmith</strain>
    </source>
</reference>
<feature type="region of interest" description="Disordered" evidence="1">
    <location>
        <begin position="593"/>
        <end position="618"/>
    </location>
</feature>
<dbReference type="Pfam" id="PF00249">
    <property type="entry name" value="Myb_DNA-binding"/>
    <property type="match status" value="1"/>
</dbReference>
<sequence>MAETKKKNKKKKVTISEEDMTLLLKRYSATVIVKLLQEVAQVPDVKFDWNEVVKKTSTGITSAREYQMLWRHLAYRDTLLENVDERMEPLDDDSDLETDLESFPPVSAEASGEAAAFAKVLIGSRLPSNPGPPNRPTVEGPLTINIPIGQSSPVASDNPQPADTIDKNIIVPVVVPKEKDGGGPKACPAKGKKREDEDKDPNGATGTNKRKRKQWTEQEDMELIAAVRKCGERNWSNILKGEFKGDRTASQLSQRWAILRKKQAHLGGAGPNSQLTEAQLATRRAVSHALNMPMVDNLMAACSVGATQSSIPSSSAEVPCGPEDMAGAQTQQASRNKGISTPTSKPKGTAAKGPTVPFKSHSGSDPMIQAAAVAAGARIATPSTAASLLKAAQSKNVVHFRPGGCSMIKTSLPGATKPSPTNHVGSRPKVHYIRTGLAPASAPPTYSSPGPSIPHPGGSQQEHGNSTKRQIVTGSLPLSTASSIVVLPSSSSTALCGAEETKMAEDTKSEEIKEDGSGSASKEFDDGQVDPKSGTFTENHATTVENLKSETFTENHATTVENLKSETFTENHATTVGNLKQLTIVDAGENKQLDDASKQAESSDAVKTEACTTAMDED</sequence>
<evidence type="ECO:0000256" key="1">
    <source>
        <dbReference type="SAM" id="MobiDB-lite"/>
    </source>
</evidence>
<dbReference type="PROSITE" id="PS50090">
    <property type="entry name" value="MYB_LIKE"/>
    <property type="match status" value="1"/>
</dbReference>
<feature type="region of interest" description="Disordered" evidence="1">
    <location>
        <begin position="125"/>
        <end position="217"/>
    </location>
</feature>
<dbReference type="SUPFAM" id="SSF46689">
    <property type="entry name" value="Homeodomain-like"/>
    <property type="match status" value="1"/>
</dbReference>
<dbReference type="PROSITE" id="PS51294">
    <property type="entry name" value="HTH_MYB"/>
    <property type="match status" value="1"/>
</dbReference>
<feature type="domain" description="Myb-like" evidence="2">
    <location>
        <begin position="207"/>
        <end position="260"/>
    </location>
</feature>
<dbReference type="STRING" id="218851.A0A2G5EKE2"/>
<dbReference type="SMART" id="SM00717">
    <property type="entry name" value="SANT"/>
    <property type="match status" value="1"/>
</dbReference>
<proteinExistence type="predicted"/>
<gene>
    <name evidence="4" type="ORF">AQUCO_00700504v1</name>
</gene>
<dbReference type="EMBL" id="KZ305024">
    <property type="protein sequence ID" value="PIA56190.1"/>
    <property type="molecule type" value="Genomic_DNA"/>
</dbReference>
<dbReference type="PANTHER" id="PTHR47206:SF1">
    <property type="entry name" value="HOMEODOMAIN-LIKE SUPERFAMILY PROTEIN"/>
    <property type="match status" value="1"/>
</dbReference>
<evidence type="ECO:0000259" key="2">
    <source>
        <dbReference type="PROSITE" id="PS50090"/>
    </source>
</evidence>
<dbReference type="CDD" id="cd11660">
    <property type="entry name" value="SANT_TRF"/>
    <property type="match status" value="1"/>
</dbReference>
<evidence type="ECO:0000313" key="5">
    <source>
        <dbReference type="Proteomes" id="UP000230069"/>
    </source>
</evidence>
<protein>
    <submittedName>
        <fullName evidence="4">Uncharacterized protein</fullName>
    </submittedName>
</protein>
<feature type="region of interest" description="Disordered" evidence="1">
    <location>
        <begin position="311"/>
        <end position="363"/>
    </location>
</feature>
<name>A0A2G5EKE2_AQUCA</name>
<dbReference type="Gene3D" id="1.10.10.60">
    <property type="entry name" value="Homeodomain-like"/>
    <property type="match status" value="1"/>
</dbReference>
<organism evidence="4 5">
    <name type="scientific">Aquilegia coerulea</name>
    <name type="common">Rocky mountain columbine</name>
    <dbReference type="NCBI Taxonomy" id="218851"/>
    <lineage>
        <taxon>Eukaryota</taxon>
        <taxon>Viridiplantae</taxon>
        <taxon>Streptophyta</taxon>
        <taxon>Embryophyta</taxon>
        <taxon>Tracheophyta</taxon>
        <taxon>Spermatophyta</taxon>
        <taxon>Magnoliopsida</taxon>
        <taxon>Ranunculales</taxon>
        <taxon>Ranunculaceae</taxon>
        <taxon>Thalictroideae</taxon>
        <taxon>Aquilegia</taxon>
    </lineage>
</organism>
<dbReference type="InParanoid" id="A0A2G5EKE2"/>
<feature type="compositionally biased region" description="Basic and acidic residues" evidence="1">
    <location>
        <begin position="499"/>
        <end position="516"/>
    </location>
</feature>
<evidence type="ECO:0000259" key="3">
    <source>
        <dbReference type="PROSITE" id="PS51294"/>
    </source>
</evidence>
<feature type="compositionally biased region" description="Polar residues" evidence="1">
    <location>
        <begin position="328"/>
        <end position="346"/>
    </location>
</feature>
<feature type="domain" description="HTH myb-type" evidence="3">
    <location>
        <begin position="207"/>
        <end position="264"/>
    </location>
</feature>
<dbReference type="InterPro" id="IPR009057">
    <property type="entry name" value="Homeodomain-like_sf"/>
</dbReference>